<dbReference type="InterPro" id="IPR001763">
    <property type="entry name" value="Rhodanese-like_dom"/>
</dbReference>
<reference evidence="3 4" key="1">
    <citation type="submission" date="2017-12" db="EMBL/GenBank/DDBJ databases">
        <title>Sequencing, de novo assembly and annotation of complete genome of a new Thraustochytrid species, strain FCC1311.</title>
        <authorList>
            <person name="Sedici K."/>
            <person name="Godart F."/>
            <person name="Aiese Cigliano R."/>
            <person name="Sanseverino W."/>
            <person name="Barakat M."/>
            <person name="Ortet P."/>
            <person name="Marechal E."/>
            <person name="Cagnac O."/>
            <person name="Amato A."/>
        </authorList>
    </citation>
    <scope>NUCLEOTIDE SEQUENCE [LARGE SCALE GENOMIC DNA]</scope>
</reference>
<dbReference type="InParanoid" id="A0A2R5G9K4"/>
<feature type="region of interest" description="Disordered" evidence="1">
    <location>
        <begin position="1"/>
        <end position="33"/>
    </location>
</feature>
<dbReference type="Pfam" id="PF00581">
    <property type="entry name" value="Rhodanese"/>
    <property type="match status" value="1"/>
</dbReference>
<dbReference type="Gene3D" id="3.30.70.100">
    <property type="match status" value="1"/>
</dbReference>
<dbReference type="Gene3D" id="3.40.250.10">
    <property type="entry name" value="Rhodanese-like domain"/>
    <property type="match status" value="1"/>
</dbReference>
<protein>
    <submittedName>
        <fullName evidence="3">Thiosulfate sulfurtransferase/rhodanese-like domain-containing protein 2</fullName>
    </submittedName>
</protein>
<dbReference type="PANTHER" id="PTHR43268">
    <property type="entry name" value="THIOSULFATE SULFURTRANSFERASE/RHODANESE-LIKE DOMAIN-CONTAINING PROTEIN 2"/>
    <property type="match status" value="1"/>
</dbReference>
<dbReference type="AlphaFoldDB" id="A0A2R5G9K4"/>
<dbReference type="InterPro" id="IPR040503">
    <property type="entry name" value="TRHO_N"/>
</dbReference>
<proteinExistence type="predicted"/>
<evidence type="ECO:0000313" key="4">
    <source>
        <dbReference type="Proteomes" id="UP000241890"/>
    </source>
</evidence>
<dbReference type="SUPFAM" id="SSF52821">
    <property type="entry name" value="Rhodanese/Cell cycle control phosphatase"/>
    <property type="match status" value="1"/>
</dbReference>
<sequence>MEQTAATRPVAKRPRREDVQQEQQEQEEHNEADTDKRAVVLFYKYVNLGDGVAAEILRQESKCAELGLSGRMRVAPEGINGTLFGSMSALAAYEAFMENTKEFPGIQYKYSGAGAEGKDPFEGALVVQKTSEVTSTGPMRDAKPTALGGRGGTHLSPDDFHELLRRAEKDKDIVVLDTRNHYETAVGTFRQAVDPKLRCFAQFPSWIEANQDLLKGKHVAMFCTGGVRCEKASAWVRNLGVASEVSQLAGGIHSYLERFSPAAKASGVATRVPAANANGEDAPSRDPTAVSTTAAEIVASGAGEEAPVGGDEEKGANAAKDSECFFEGINFQFDKRFSQSVVGEGSGISSIPRAVCLSCATPWSETREGVQCFVCKDFVLLCDDCVSKMSLTPLDGFSGERPENAILCAEHQFLADDWRSRVARLDLSDETIAQHIVALERLLRASSRKRQQRGQAKRKARLRLQIERLETLAKERGSACEALLTTLRARDQRGEAGFAPFVPMFAWRPRVATLE</sequence>
<dbReference type="InterPro" id="IPR036873">
    <property type="entry name" value="Rhodanese-like_dom_sf"/>
</dbReference>
<gene>
    <name evidence="3" type="ORF">FCC1311_014002</name>
</gene>
<dbReference type="Proteomes" id="UP000241890">
    <property type="component" value="Unassembled WGS sequence"/>
</dbReference>
<dbReference type="OrthoDB" id="25002at2759"/>
<dbReference type="PROSITE" id="PS50206">
    <property type="entry name" value="RHODANESE_3"/>
    <property type="match status" value="1"/>
</dbReference>
<dbReference type="GO" id="GO:0016740">
    <property type="term" value="F:transferase activity"/>
    <property type="evidence" value="ECO:0007669"/>
    <property type="project" value="UniProtKB-KW"/>
</dbReference>
<comment type="caution">
    <text evidence="3">The sequence shown here is derived from an EMBL/GenBank/DDBJ whole genome shotgun (WGS) entry which is preliminary data.</text>
</comment>
<evidence type="ECO:0000256" key="1">
    <source>
        <dbReference type="SAM" id="MobiDB-lite"/>
    </source>
</evidence>
<feature type="domain" description="Rhodanese" evidence="2">
    <location>
        <begin position="169"/>
        <end position="264"/>
    </location>
</feature>
<feature type="region of interest" description="Disordered" evidence="1">
    <location>
        <begin position="130"/>
        <end position="152"/>
    </location>
</feature>
<organism evidence="3 4">
    <name type="scientific">Hondaea fermentalgiana</name>
    <dbReference type="NCBI Taxonomy" id="2315210"/>
    <lineage>
        <taxon>Eukaryota</taxon>
        <taxon>Sar</taxon>
        <taxon>Stramenopiles</taxon>
        <taxon>Bigyra</taxon>
        <taxon>Labyrinthulomycetes</taxon>
        <taxon>Thraustochytrida</taxon>
        <taxon>Thraustochytriidae</taxon>
        <taxon>Hondaea</taxon>
    </lineage>
</organism>
<keyword evidence="4" id="KW-1185">Reference proteome</keyword>
<dbReference type="CDD" id="cd01518">
    <property type="entry name" value="RHOD_YceA"/>
    <property type="match status" value="1"/>
</dbReference>
<evidence type="ECO:0000259" key="2">
    <source>
        <dbReference type="PROSITE" id="PS50206"/>
    </source>
</evidence>
<dbReference type="EMBL" id="BEYU01000012">
    <property type="protein sequence ID" value="GBG25183.1"/>
    <property type="molecule type" value="Genomic_DNA"/>
</dbReference>
<dbReference type="InterPro" id="IPR020936">
    <property type="entry name" value="TrhO"/>
</dbReference>
<dbReference type="PANTHER" id="PTHR43268:SF6">
    <property type="entry name" value="THIOSULFATE SULFURTRANSFERASE_RHODANESE-LIKE DOMAIN-CONTAINING PROTEIN 2"/>
    <property type="match status" value="1"/>
</dbReference>
<keyword evidence="3" id="KW-0808">Transferase</keyword>
<evidence type="ECO:0000313" key="3">
    <source>
        <dbReference type="EMBL" id="GBG25183.1"/>
    </source>
</evidence>
<name>A0A2R5G9K4_9STRA</name>
<dbReference type="SMART" id="SM00450">
    <property type="entry name" value="RHOD"/>
    <property type="match status" value="1"/>
</dbReference>
<accession>A0A2R5G9K4</accession>
<dbReference type="Pfam" id="PF17773">
    <property type="entry name" value="UPF0176_N"/>
    <property type="match status" value="1"/>
</dbReference>